<organism evidence="3 4">
    <name type="scientific">Desulfonema limicola</name>
    <dbReference type="NCBI Taxonomy" id="45656"/>
    <lineage>
        <taxon>Bacteria</taxon>
        <taxon>Pseudomonadati</taxon>
        <taxon>Thermodesulfobacteriota</taxon>
        <taxon>Desulfobacteria</taxon>
        <taxon>Desulfobacterales</taxon>
        <taxon>Desulfococcaceae</taxon>
        <taxon>Desulfonema</taxon>
    </lineage>
</organism>
<comment type="function">
    <text evidence="2">Antitoxin component of a type II toxin-antitoxin (TA) system.</text>
</comment>
<evidence type="ECO:0000313" key="3">
    <source>
        <dbReference type="EMBL" id="QTA79219.1"/>
    </source>
</evidence>
<evidence type="ECO:0000313" key="4">
    <source>
        <dbReference type="Proteomes" id="UP000663720"/>
    </source>
</evidence>
<evidence type="ECO:0000256" key="1">
    <source>
        <dbReference type="ARBA" id="ARBA00009981"/>
    </source>
</evidence>
<comment type="similarity">
    <text evidence="1 2">Belongs to the phD/YefM antitoxin family.</text>
</comment>
<dbReference type="InterPro" id="IPR006442">
    <property type="entry name" value="Antitoxin_Phd/YefM"/>
</dbReference>
<reference evidence="3" key="1">
    <citation type="journal article" date="2021" name="Microb. Physiol.">
        <title>Proteogenomic Insights into the Physiology of Marine, Sulfate-Reducing, Filamentous Desulfonema limicola and Desulfonema magnum.</title>
        <authorList>
            <person name="Schnaars V."/>
            <person name="Wohlbrand L."/>
            <person name="Scheve S."/>
            <person name="Hinrichs C."/>
            <person name="Reinhardt R."/>
            <person name="Rabus R."/>
        </authorList>
    </citation>
    <scope>NUCLEOTIDE SEQUENCE</scope>
    <source>
        <strain evidence="3">5ac10</strain>
    </source>
</reference>
<dbReference type="InterPro" id="IPR036165">
    <property type="entry name" value="YefM-like_sf"/>
</dbReference>
<dbReference type="RefSeq" id="WP_207690989.1">
    <property type="nucleotide sequence ID" value="NZ_CP061799.1"/>
</dbReference>
<dbReference type="Pfam" id="PF02604">
    <property type="entry name" value="PhdYeFM_antitox"/>
    <property type="match status" value="1"/>
</dbReference>
<dbReference type="EMBL" id="CP061799">
    <property type="protein sequence ID" value="QTA79219.1"/>
    <property type="molecule type" value="Genomic_DNA"/>
</dbReference>
<keyword evidence="4" id="KW-1185">Reference proteome</keyword>
<dbReference type="KEGG" id="dli:dnl_14740"/>
<proteinExistence type="inferred from homology"/>
<sequence>MKNEIMAVAEAKKRFSEIISKSAYSDQRIIITKRNRPIAAVISIEDLHSLEQIEKRKGLMEIIGKWQNFDEINDAIDNIVDKRHKEGTGRNVSF</sequence>
<gene>
    <name evidence="3" type="ORF">dnl_14740</name>
</gene>
<dbReference type="AlphaFoldDB" id="A0A975B5M5"/>
<evidence type="ECO:0000256" key="2">
    <source>
        <dbReference type="RuleBase" id="RU362080"/>
    </source>
</evidence>
<dbReference type="SUPFAM" id="SSF143120">
    <property type="entry name" value="YefM-like"/>
    <property type="match status" value="1"/>
</dbReference>
<dbReference type="Proteomes" id="UP000663720">
    <property type="component" value="Chromosome"/>
</dbReference>
<name>A0A975B5M5_9BACT</name>
<dbReference type="NCBIfam" id="TIGR01552">
    <property type="entry name" value="phd_fam"/>
    <property type="match status" value="1"/>
</dbReference>
<accession>A0A975B5M5</accession>
<dbReference type="Gene3D" id="3.40.1620.10">
    <property type="entry name" value="YefM-like domain"/>
    <property type="match status" value="1"/>
</dbReference>
<protein>
    <recommendedName>
        <fullName evidence="2">Antitoxin</fullName>
    </recommendedName>
</protein>